<dbReference type="InterPro" id="IPR035979">
    <property type="entry name" value="RBD_domain_sf"/>
</dbReference>
<accession>W9S1X9</accession>
<name>W9S1X9_9ROSA</name>
<evidence type="ECO:0000313" key="4">
    <source>
        <dbReference type="EMBL" id="EXB82649.1"/>
    </source>
</evidence>
<keyword evidence="5" id="KW-1185">Reference proteome</keyword>
<protein>
    <recommendedName>
        <fullName evidence="3">RRM domain-containing protein</fullName>
    </recommendedName>
</protein>
<dbReference type="AlphaFoldDB" id="W9S1X9"/>
<feature type="compositionally biased region" description="Basic and acidic residues" evidence="2">
    <location>
        <begin position="301"/>
        <end position="316"/>
    </location>
</feature>
<dbReference type="OrthoDB" id="1912879at2759"/>
<feature type="region of interest" description="Disordered" evidence="2">
    <location>
        <begin position="365"/>
        <end position="387"/>
    </location>
</feature>
<dbReference type="Proteomes" id="UP000030645">
    <property type="component" value="Unassembled WGS sequence"/>
</dbReference>
<feature type="region of interest" description="Disordered" evidence="2">
    <location>
        <begin position="301"/>
        <end position="328"/>
    </location>
</feature>
<dbReference type="GO" id="GO:0003723">
    <property type="term" value="F:RNA binding"/>
    <property type="evidence" value="ECO:0007669"/>
    <property type="project" value="UniProtKB-UniRule"/>
</dbReference>
<feature type="compositionally biased region" description="Basic residues" evidence="2">
    <location>
        <begin position="419"/>
        <end position="429"/>
    </location>
</feature>
<proteinExistence type="predicted"/>
<dbReference type="InterPro" id="IPR000504">
    <property type="entry name" value="RRM_dom"/>
</dbReference>
<dbReference type="eggNOG" id="ENOG502QPWD">
    <property type="taxonomic scope" value="Eukaryota"/>
</dbReference>
<dbReference type="SUPFAM" id="SSF54928">
    <property type="entry name" value="RNA-binding domain, RBD"/>
    <property type="match status" value="1"/>
</dbReference>
<dbReference type="EMBL" id="KE344869">
    <property type="protein sequence ID" value="EXB82649.1"/>
    <property type="molecule type" value="Genomic_DNA"/>
</dbReference>
<dbReference type="PANTHER" id="PTHR37200">
    <property type="entry name" value="RNA-BINDING (RRM/RBD/RNP MOTIFS) FAMILY PROTEIN"/>
    <property type="match status" value="1"/>
</dbReference>
<gene>
    <name evidence="4" type="ORF">L484_027830</name>
</gene>
<feature type="compositionally biased region" description="Basic and acidic residues" evidence="2">
    <location>
        <begin position="170"/>
        <end position="188"/>
    </location>
</feature>
<keyword evidence="1" id="KW-0694">RNA-binding</keyword>
<organism evidence="4 5">
    <name type="scientific">Morus notabilis</name>
    <dbReference type="NCBI Taxonomy" id="981085"/>
    <lineage>
        <taxon>Eukaryota</taxon>
        <taxon>Viridiplantae</taxon>
        <taxon>Streptophyta</taxon>
        <taxon>Embryophyta</taxon>
        <taxon>Tracheophyta</taxon>
        <taxon>Spermatophyta</taxon>
        <taxon>Magnoliopsida</taxon>
        <taxon>eudicotyledons</taxon>
        <taxon>Gunneridae</taxon>
        <taxon>Pentapetalae</taxon>
        <taxon>rosids</taxon>
        <taxon>fabids</taxon>
        <taxon>Rosales</taxon>
        <taxon>Moraceae</taxon>
        <taxon>Moreae</taxon>
        <taxon>Morus</taxon>
    </lineage>
</organism>
<dbReference type="CDD" id="cd00590">
    <property type="entry name" value="RRM_SF"/>
    <property type="match status" value="1"/>
</dbReference>
<dbReference type="PROSITE" id="PS50102">
    <property type="entry name" value="RRM"/>
    <property type="match status" value="1"/>
</dbReference>
<dbReference type="Gene3D" id="3.30.70.330">
    <property type="match status" value="1"/>
</dbReference>
<dbReference type="InterPro" id="IPR012677">
    <property type="entry name" value="Nucleotide-bd_a/b_plait_sf"/>
</dbReference>
<reference evidence="5" key="1">
    <citation type="submission" date="2013-01" db="EMBL/GenBank/DDBJ databases">
        <title>Draft Genome Sequence of a Mulberry Tree, Morus notabilis C.K. Schneid.</title>
        <authorList>
            <person name="He N."/>
            <person name="Zhao S."/>
        </authorList>
    </citation>
    <scope>NUCLEOTIDE SEQUENCE</scope>
</reference>
<feature type="domain" description="RRM" evidence="3">
    <location>
        <begin position="196"/>
        <end position="283"/>
    </location>
</feature>
<evidence type="ECO:0000256" key="2">
    <source>
        <dbReference type="SAM" id="MobiDB-lite"/>
    </source>
</evidence>
<evidence type="ECO:0000256" key="1">
    <source>
        <dbReference type="PROSITE-ProRule" id="PRU00176"/>
    </source>
</evidence>
<sequence>MPSTGGFPLPCNSKTLLTSHTITPTSSSLAFPSKTHLNHVLPTPTPSTDSPLFPSSRQFPHTHLAFSSFHAQRRSKGFIVSASKKQGKRGGRGVPPLLEMEGFDDEEFGEDDDEDGDGSVFLPFDKMSEWLEKRPSGFGEGKVYDTSTEDQLLEEMRQSRLAQAANLDNLKNEPAKPVSKQDDGKKNGNEVVPNGVRVRVVNLPKKKNVRRDLSVAFKGVPGLISINPVVSGNKKTRDPICKGFAFVHFKSQEHATRFTQMFSRQTITFGKIQKQIKCEMMNSQTSDSALEQASADNITHDSPHLEVHGLSSRDDQSQDSETNDSSLDKWENSAFVEYDYDEPADELQMVEWEDISENLDSITVPELSHSDDDSEQMTEFESMGDSLPSNIDRIQALENKLLAKGKEENVPGRNLPVKAKGRKNPKKKPAGKEKEVKVPKFDVLGSAKRLKVKEKAVLTDVFSKYGLKSAVASKKES</sequence>
<evidence type="ECO:0000313" key="5">
    <source>
        <dbReference type="Proteomes" id="UP000030645"/>
    </source>
</evidence>
<feature type="region of interest" description="Disordered" evidence="2">
    <location>
        <begin position="404"/>
        <end position="436"/>
    </location>
</feature>
<dbReference type="STRING" id="981085.W9S1X9"/>
<evidence type="ECO:0000259" key="3">
    <source>
        <dbReference type="PROSITE" id="PS50102"/>
    </source>
</evidence>
<dbReference type="KEGG" id="mnt:21410436"/>
<feature type="region of interest" description="Disordered" evidence="2">
    <location>
        <begin position="165"/>
        <end position="191"/>
    </location>
</feature>
<dbReference type="PANTHER" id="PTHR37200:SF1">
    <property type="entry name" value="RNA-BINDING (RRM_RBD_RNP MOTIFS) FAMILY PROTEIN"/>
    <property type="match status" value="1"/>
</dbReference>